<dbReference type="STRING" id="158441.A0A226D506"/>
<dbReference type="OrthoDB" id="264520at2759"/>
<dbReference type="InterPro" id="IPR014756">
    <property type="entry name" value="Ig_E-set"/>
</dbReference>
<dbReference type="PANTHER" id="PTHR38537">
    <property type="entry name" value="JITTERBUG, ISOFORM N"/>
    <property type="match status" value="1"/>
</dbReference>
<dbReference type="GO" id="GO:0030036">
    <property type="term" value="P:actin cytoskeleton organization"/>
    <property type="evidence" value="ECO:0007669"/>
    <property type="project" value="InterPro"/>
</dbReference>
<evidence type="ECO:0000313" key="4">
    <source>
        <dbReference type="EMBL" id="OXA39954.1"/>
    </source>
</evidence>
<proteinExistence type="inferred from homology"/>
<organism evidence="4 5">
    <name type="scientific">Folsomia candida</name>
    <name type="common">Springtail</name>
    <dbReference type="NCBI Taxonomy" id="158441"/>
    <lineage>
        <taxon>Eukaryota</taxon>
        <taxon>Metazoa</taxon>
        <taxon>Ecdysozoa</taxon>
        <taxon>Arthropoda</taxon>
        <taxon>Hexapoda</taxon>
        <taxon>Collembola</taxon>
        <taxon>Entomobryomorpha</taxon>
        <taxon>Isotomoidea</taxon>
        <taxon>Isotomidae</taxon>
        <taxon>Proisotominae</taxon>
        <taxon>Folsomia</taxon>
    </lineage>
</organism>
<dbReference type="SUPFAM" id="SSF81296">
    <property type="entry name" value="E set domains"/>
    <property type="match status" value="1"/>
</dbReference>
<accession>A0A226D506</accession>
<dbReference type="Proteomes" id="UP000198287">
    <property type="component" value="Unassembled WGS sequence"/>
</dbReference>
<evidence type="ECO:0000256" key="1">
    <source>
        <dbReference type="ARBA" id="ARBA00009238"/>
    </source>
</evidence>
<feature type="repeat" description="Filamin" evidence="3">
    <location>
        <begin position="1"/>
        <end position="93"/>
    </location>
</feature>
<evidence type="ECO:0000313" key="5">
    <source>
        <dbReference type="Proteomes" id="UP000198287"/>
    </source>
</evidence>
<dbReference type="GO" id="GO:0051015">
    <property type="term" value="F:actin filament binding"/>
    <property type="evidence" value="ECO:0007669"/>
    <property type="project" value="InterPro"/>
</dbReference>
<comment type="similarity">
    <text evidence="1">Belongs to the filamin family.</text>
</comment>
<dbReference type="PANTHER" id="PTHR38537:SF8">
    <property type="entry name" value="FILAMIN-A"/>
    <property type="match status" value="1"/>
</dbReference>
<dbReference type="EMBL" id="LNIX01000036">
    <property type="protein sequence ID" value="OXA39954.1"/>
    <property type="molecule type" value="Genomic_DNA"/>
</dbReference>
<dbReference type="InterPro" id="IPR017868">
    <property type="entry name" value="Filamin/ABP280_repeat-like"/>
</dbReference>
<gene>
    <name evidence="4" type="ORF">Fcan01_25393</name>
</gene>
<dbReference type="InterPro" id="IPR044801">
    <property type="entry name" value="Filamin"/>
</dbReference>
<dbReference type="PROSITE" id="PS50194">
    <property type="entry name" value="FILAMIN_REPEAT"/>
    <property type="match status" value="1"/>
</dbReference>
<sequence>MAGVLCQGGGLVFGTTGGRCRFMVFLEEFKVGEKVVSGLTVGIDGPSEPEIKFDHEDNGNIEVTWTPYAPGFYDVHVKFNGTPVKDSPFNVKIVGEVNCMGQYTKPKEQVVTGWAARQKAEKALRNPK</sequence>
<dbReference type="Gene3D" id="2.60.40.10">
    <property type="entry name" value="Immunoglobulins"/>
    <property type="match status" value="1"/>
</dbReference>
<keyword evidence="2" id="KW-0677">Repeat</keyword>
<reference evidence="4 5" key="1">
    <citation type="submission" date="2015-12" db="EMBL/GenBank/DDBJ databases">
        <title>The genome of Folsomia candida.</title>
        <authorList>
            <person name="Faddeeva A."/>
            <person name="Derks M.F."/>
            <person name="Anvar Y."/>
            <person name="Smit S."/>
            <person name="Van Straalen N."/>
            <person name="Roelofs D."/>
        </authorList>
    </citation>
    <scope>NUCLEOTIDE SEQUENCE [LARGE SCALE GENOMIC DNA]</scope>
    <source>
        <strain evidence="4 5">VU population</strain>
        <tissue evidence="4">Whole body</tissue>
    </source>
</reference>
<keyword evidence="5" id="KW-1185">Reference proteome</keyword>
<dbReference type="InterPro" id="IPR001298">
    <property type="entry name" value="Filamin/ABP280_rpt"/>
</dbReference>
<dbReference type="InterPro" id="IPR013783">
    <property type="entry name" value="Ig-like_fold"/>
</dbReference>
<evidence type="ECO:0000256" key="2">
    <source>
        <dbReference type="ARBA" id="ARBA00022737"/>
    </source>
</evidence>
<name>A0A226D506_FOLCA</name>
<dbReference type="Pfam" id="PF00630">
    <property type="entry name" value="Filamin"/>
    <property type="match status" value="1"/>
</dbReference>
<protein>
    <submittedName>
        <fullName evidence="4">Filamin-A</fullName>
    </submittedName>
</protein>
<dbReference type="SMART" id="SM00557">
    <property type="entry name" value="IG_FLMN"/>
    <property type="match status" value="1"/>
</dbReference>
<dbReference type="AlphaFoldDB" id="A0A226D506"/>
<evidence type="ECO:0000256" key="3">
    <source>
        <dbReference type="PROSITE-ProRule" id="PRU00087"/>
    </source>
</evidence>
<comment type="caution">
    <text evidence="4">The sequence shown here is derived from an EMBL/GenBank/DDBJ whole genome shotgun (WGS) entry which is preliminary data.</text>
</comment>